<dbReference type="SUPFAM" id="SSF53955">
    <property type="entry name" value="Lysozyme-like"/>
    <property type="match status" value="1"/>
</dbReference>
<dbReference type="InterPro" id="IPR023346">
    <property type="entry name" value="Lysozyme-like_dom_sf"/>
</dbReference>
<organism evidence="3 4">
    <name type="scientific">Serratia symbiotica</name>
    <dbReference type="NCBI Taxonomy" id="138074"/>
    <lineage>
        <taxon>Bacteria</taxon>
        <taxon>Pseudomonadati</taxon>
        <taxon>Pseudomonadota</taxon>
        <taxon>Gammaproteobacteria</taxon>
        <taxon>Enterobacterales</taxon>
        <taxon>Yersiniaceae</taxon>
        <taxon>Serratia</taxon>
    </lineage>
</organism>
<evidence type="ECO:0000256" key="1">
    <source>
        <dbReference type="SAM" id="SignalP"/>
    </source>
</evidence>
<dbReference type="Proteomes" id="UP000324392">
    <property type="component" value="Plasmid pSsyis1"/>
</dbReference>
<dbReference type="InterPro" id="IPR008258">
    <property type="entry name" value="Transglycosylase_SLT_dom_1"/>
</dbReference>
<feature type="domain" description="Transglycosylase SLT" evidence="2">
    <location>
        <begin position="36"/>
        <end position="158"/>
    </location>
</feature>
<geneLocation type="plasmid" evidence="4">
    <name>pssyis1 dna</name>
</geneLocation>
<sequence>MQKGRVLLFLHLRSANMNIIPFWLAMSMTTAAQAFCFNEAGAIYQIDPKLLKAIAQQESSLSAREVNINRDKQGRVLSTDYGLMQINSIHIPKLQKMGVIRNQQDLLNQPCLNVKIGAWILAQHLRECGVNWACLGSYNAGFHPRNEKKRLRYAQQIYARYWPIVSGDRRTP</sequence>
<dbReference type="EMBL" id="AP019532">
    <property type="protein sequence ID" value="BBI93041.1"/>
    <property type="molecule type" value="Genomic_DNA"/>
</dbReference>
<dbReference type="Pfam" id="PF01464">
    <property type="entry name" value="SLT"/>
    <property type="match status" value="1"/>
</dbReference>
<keyword evidence="1" id="KW-0732">Signal</keyword>
<evidence type="ECO:0000259" key="2">
    <source>
        <dbReference type="Pfam" id="PF01464"/>
    </source>
</evidence>
<proteinExistence type="predicted"/>
<feature type="signal peptide" evidence="1">
    <location>
        <begin position="1"/>
        <end position="34"/>
    </location>
</feature>
<dbReference type="AlphaFoldDB" id="A0A455VVB7"/>
<evidence type="ECO:0000313" key="3">
    <source>
        <dbReference type="EMBL" id="BBI93041.1"/>
    </source>
</evidence>
<accession>A0A455VVB7</accession>
<dbReference type="CDD" id="cd13400">
    <property type="entry name" value="LT_IagB-like"/>
    <property type="match status" value="1"/>
</dbReference>
<gene>
    <name evidence="3" type="primary">pilT</name>
    <name evidence="3" type="ORF">SSYIS1_40410</name>
</gene>
<reference evidence="3 4" key="1">
    <citation type="submission" date="2019-03" db="EMBL/GenBank/DDBJ databases">
        <title>The genome sequence of Candidatus Serratia symbiotica strain IS.</title>
        <authorList>
            <person name="Nikoh N."/>
            <person name="Koga R."/>
            <person name="Oshima K."/>
            <person name="Hattori M."/>
            <person name="Fukatsu T."/>
        </authorList>
    </citation>
    <scope>NUCLEOTIDE SEQUENCE [LARGE SCALE GENOMIC DNA]</scope>
    <source>
        <strain evidence="3 4">IS</strain>
        <plasmid evidence="4">pssyis1 dna</plasmid>
    </source>
</reference>
<dbReference type="Gene3D" id="1.10.530.10">
    <property type="match status" value="1"/>
</dbReference>
<keyword evidence="3" id="KW-0614">Plasmid</keyword>
<evidence type="ECO:0000313" key="4">
    <source>
        <dbReference type="Proteomes" id="UP000324392"/>
    </source>
</evidence>
<feature type="chain" id="PRO_5019836831" evidence="1">
    <location>
        <begin position="35"/>
        <end position="172"/>
    </location>
</feature>
<protein>
    <submittedName>
        <fullName evidence="3">PilT lytic transglycosylase_SLT domain protein</fullName>
    </submittedName>
</protein>
<name>A0A455VVB7_9GAMM</name>